<proteinExistence type="predicted"/>
<protein>
    <submittedName>
        <fullName evidence="1">Uncharacterized protein</fullName>
    </submittedName>
</protein>
<sequence length="204" mass="23672">MPYFSRVNQIIYLGLPKKGRQPPSLRTFFTRHATISQMADVFGTTEQVADFFLKVPSAIWAERLQMLDEYFGAEAGTFAAMTRVQVEIDRRKQRYARPVDELIPYRELLFNRSVTTVHALVRRGLKPTLIARVLGISAGRAHYILSHPGQLGAQQLVDLDTLFAVEPDTFADLAFHQTEHEHAKYQPAKTFYRQWCLRKRRRRH</sequence>
<evidence type="ECO:0000313" key="2">
    <source>
        <dbReference type="Proteomes" id="UP000279089"/>
    </source>
</evidence>
<gene>
    <name evidence="1" type="ORF">EG028_02075</name>
</gene>
<dbReference type="AlphaFoldDB" id="A0A3N4N639"/>
<reference evidence="2" key="1">
    <citation type="submission" date="2018-11" db="EMBL/GenBank/DDBJ databases">
        <title>Chitinophaga lutea sp.nov., isolate from arsenic contaminated soil.</title>
        <authorList>
            <person name="Zong Y."/>
        </authorList>
    </citation>
    <scope>NUCLEOTIDE SEQUENCE [LARGE SCALE GENOMIC DNA]</scope>
    <source>
        <strain evidence="2">YLT18</strain>
    </source>
</reference>
<comment type="caution">
    <text evidence="1">The sequence shown here is derived from an EMBL/GenBank/DDBJ whole genome shotgun (WGS) entry which is preliminary data.</text>
</comment>
<accession>A0A3N4N639</accession>
<keyword evidence="2" id="KW-1185">Reference proteome</keyword>
<dbReference type="EMBL" id="RMBX01000001">
    <property type="protein sequence ID" value="RPD43103.1"/>
    <property type="molecule type" value="Genomic_DNA"/>
</dbReference>
<dbReference type="Proteomes" id="UP000279089">
    <property type="component" value="Unassembled WGS sequence"/>
</dbReference>
<name>A0A3N4N639_9BACT</name>
<organism evidence="1 2">
    <name type="scientific">Chitinophaga barathri</name>
    <dbReference type="NCBI Taxonomy" id="1647451"/>
    <lineage>
        <taxon>Bacteria</taxon>
        <taxon>Pseudomonadati</taxon>
        <taxon>Bacteroidota</taxon>
        <taxon>Chitinophagia</taxon>
        <taxon>Chitinophagales</taxon>
        <taxon>Chitinophagaceae</taxon>
        <taxon>Chitinophaga</taxon>
    </lineage>
</organism>
<evidence type="ECO:0000313" key="1">
    <source>
        <dbReference type="EMBL" id="RPD43103.1"/>
    </source>
</evidence>